<feature type="compositionally biased region" description="Basic and acidic residues" evidence="2">
    <location>
        <begin position="56"/>
        <end position="77"/>
    </location>
</feature>
<feature type="compositionally biased region" description="Acidic residues" evidence="2">
    <location>
        <begin position="887"/>
        <end position="897"/>
    </location>
</feature>
<feature type="compositionally biased region" description="Polar residues" evidence="2">
    <location>
        <begin position="936"/>
        <end position="955"/>
    </location>
</feature>
<accession>A0A0C4DUV7</accession>
<feature type="compositionally biased region" description="Acidic residues" evidence="2">
    <location>
        <begin position="838"/>
        <end position="852"/>
    </location>
</feature>
<dbReference type="VEuPathDB" id="FungiDB:MAPG_03751"/>
<dbReference type="EMBL" id="GL876968">
    <property type="protein sequence ID" value="KLU84712.1"/>
    <property type="molecule type" value="Genomic_DNA"/>
</dbReference>
<feature type="region of interest" description="Disordered" evidence="2">
    <location>
        <begin position="826"/>
        <end position="970"/>
    </location>
</feature>
<dbReference type="AlphaFoldDB" id="A0A0C4DUV7"/>
<dbReference type="OrthoDB" id="2536795at2759"/>
<feature type="compositionally biased region" description="Polar residues" evidence="2">
    <location>
        <begin position="1"/>
        <end position="13"/>
    </location>
</feature>
<gene>
    <name evidence="3" type="ORF">MAPG_03751</name>
</gene>
<feature type="coiled-coil region" evidence="1">
    <location>
        <begin position="136"/>
        <end position="163"/>
    </location>
</feature>
<reference evidence="5" key="1">
    <citation type="submission" date="2010-05" db="EMBL/GenBank/DDBJ databases">
        <title>The genome sequence of Magnaporthe poae strain ATCC 64411.</title>
        <authorList>
            <person name="Ma L.-J."/>
            <person name="Dead R."/>
            <person name="Young S."/>
            <person name="Zeng Q."/>
            <person name="Koehrsen M."/>
            <person name="Alvarado L."/>
            <person name="Berlin A."/>
            <person name="Chapman S.B."/>
            <person name="Chen Z."/>
            <person name="Freedman E."/>
            <person name="Gellesch M."/>
            <person name="Goldberg J."/>
            <person name="Griggs A."/>
            <person name="Gujja S."/>
            <person name="Heilman E.R."/>
            <person name="Heiman D."/>
            <person name="Hepburn T."/>
            <person name="Howarth C."/>
            <person name="Jen D."/>
            <person name="Larson L."/>
            <person name="Mehta T."/>
            <person name="Neiman D."/>
            <person name="Pearson M."/>
            <person name="Roberts A."/>
            <person name="Saif S."/>
            <person name="Shea T."/>
            <person name="Shenoy N."/>
            <person name="Sisk P."/>
            <person name="Stolte C."/>
            <person name="Sykes S."/>
            <person name="Walk T."/>
            <person name="White J."/>
            <person name="Yandava C."/>
            <person name="Haas B."/>
            <person name="Nusbaum C."/>
            <person name="Birren B."/>
        </authorList>
    </citation>
    <scope>NUCLEOTIDE SEQUENCE [LARGE SCALE GENOMIC DNA]</scope>
    <source>
        <strain evidence="5">ATCC 64411 / 73-15</strain>
    </source>
</reference>
<feature type="compositionally biased region" description="Polar residues" evidence="2">
    <location>
        <begin position="638"/>
        <end position="653"/>
    </location>
</feature>
<name>A0A0C4DUV7_MAGP6</name>
<feature type="compositionally biased region" description="Low complexity" evidence="2">
    <location>
        <begin position="505"/>
        <end position="514"/>
    </location>
</feature>
<feature type="compositionally biased region" description="Gly residues" evidence="2">
    <location>
        <begin position="368"/>
        <end position="392"/>
    </location>
</feature>
<keyword evidence="1" id="KW-0175">Coiled coil</keyword>
<feature type="region of interest" description="Disordered" evidence="2">
    <location>
        <begin position="1"/>
        <end position="135"/>
    </location>
</feature>
<feature type="compositionally biased region" description="Basic and acidic residues" evidence="2">
    <location>
        <begin position="515"/>
        <end position="527"/>
    </location>
</feature>
<dbReference type="InterPro" id="IPR018554">
    <property type="entry name" value="FRQ"/>
</dbReference>
<evidence type="ECO:0008006" key="6">
    <source>
        <dbReference type="Google" id="ProtNLM"/>
    </source>
</evidence>
<dbReference type="EnsemblFungi" id="MAPG_03751T0">
    <property type="protein sequence ID" value="MAPG_03751T0"/>
    <property type="gene ID" value="MAPG_03751"/>
</dbReference>
<feature type="compositionally biased region" description="Polar residues" evidence="2">
    <location>
        <begin position="663"/>
        <end position="680"/>
    </location>
</feature>
<dbReference type="GO" id="GO:0007623">
    <property type="term" value="P:circadian rhythm"/>
    <property type="evidence" value="ECO:0007669"/>
    <property type="project" value="InterPro"/>
</dbReference>
<feature type="region of interest" description="Disordered" evidence="2">
    <location>
        <begin position="575"/>
        <end position="610"/>
    </location>
</feature>
<evidence type="ECO:0000313" key="3">
    <source>
        <dbReference type="EMBL" id="KLU84712.1"/>
    </source>
</evidence>
<dbReference type="Pfam" id="PF09421">
    <property type="entry name" value="FRQ"/>
    <property type="match status" value="1"/>
</dbReference>
<feature type="compositionally biased region" description="Polar residues" evidence="2">
    <location>
        <begin position="246"/>
        <end position="280"/>
    </location>
</feature>
<evidence type="ECO:0000313" key="5">
    <source>
        <dbReference type="Proteomes" id="UP000011715"/>
    </source>
</evidence>
<proteinExistence type="predicted"/>
<reference evidence="3" key="3">
    <citation type="submission" date="2011-03" db="EMBL/GenBank/DDBJ databases">
        <title>Annotation of Magnaporthe poae ATCC 64411.</title>
        <authorList>
            <person name="Ma L.-J."/>
            <person name="Dead R."/>
            <person name="Young S.K."/>
            <person name="Zeng Q."/>
            <person name="Gargeya S."/>
            <person name="Fitzgerald M."/>
            <person name="Haas B."/>
            <person name="Abouelleil A."/>
            <person name="Alvarado L."/>
            <person name="Arachchi H.M."/>
            <person name="Berlin A."/>
            <person name="Brown A."/>
            <person name="Chapman S.B."/>
            <person name="Chen Z."/>
            <person name="Dunbar C."/>
            <person name="Freedman E."/>
            <person name="Gearin G."/>
            <person name="Gellesch M."/>
            <person name="Goldberg J."/>
            <person name="Griggs A."/>
            <person name="Gujja S."/>
            <person name="Heiman D."/>
            <person name="Howarth C."/>
            <person name="Larson L."/>
            <person name="Lui A."/>
            <person name="MacDonald P.J.P."/>
            <person name="Mehta T."/>
            <person name="Montmayeur A."/>
            <person name="Murphy C."/>
            <person name="Neiman D."/>
            <person name="Pearson M."/>
            <person name="Priest M."/>
            <person name="Roberts A."/>
            <person name="Saif S."/>
            <person name="Shea T."/>
            <person name="Shenoy N."/>
            <person name="Sisk P."/>
            <person name="Stolte C."/>
            <person name="Sykes S."/>
            <person name="Yandava C."/>
            <person name="Wortman J."/>
            <person name="Nusbaum C."/>
            <person name="Birren B."/>
        </authorList>
    </citation>
    <scope>NUCLEOTIDE SEQUENCE</scope>
    <source>
        <strain evidence="3">ATCC 64411</strain>
    </source>
</reference>
<protein>
    <recommendedName>
        <fullName evidence="6">Frequency clock protein</fullName>
    </recommendedName>
</protein>
<dbReference type="STRING" id="644358.A0A0C4DUV7"/>
<feature type="region of interest" description="Disordered" evidence="2">
    <location>
        <begin position="632"/>
        <end position="705"/>
    </location>
</feature>
<dbReference type="GO" id="GO:0005634">
    <property type="term" value="C:nucleus"/>
    <property type="evidence" value="ECO:0007669"/>
    <property type="project" value="InterPro"/>
</dbReference>
<organism evidence="4 5">
    <name type="scientific">Magnaporthiopsis poae (strain ATCC 64411 / 73-15)</name>
    <name type="common">Kentucky bluegrass fungus</name>
    <name type="synonym">Magnaporthe poae</name>
    <dbReference type="NCBI Taxonomy" id="644358"/>
    <lineage>
        <taxon>Eukaryota</taxon>
        <taxon>Fungi</taxon>
        <taxon>Dikarya</taxon>
        <taxon>Ascomycota</taxon>
        <taxon>Pezizomycotina</taxon>
        <taxon>Sordariomycetes</taxon>
        <taxon>Sordariomycetidae</taxon>
        <taxon>Magnaporthales</taxon>
        <taxon>Magnaporthaceae</taxon>
        <taxon>Magnaporthiopsis</taxon>
    </lineage>
</organism>
<feature type="compositionally biased region" description="Basic and acidic residues" evidence="2">
    <location>
        <begin position="403"/>
        <end position="414"/>
    </location>
</feature>
<evidence type="ECO:0000256" key="2">
    <source>
        <dbReference type="SAM" id="MobiDB-lite"/>
    </source>
</evidence>
<dbReference type="OMA" id="PDHKKKE"/>
<feature type="region of interest" description="Disordered" evidence="2">
    <location>
        <begin position="485"/>
        <end position="562"/>
    </location>
</feature>
<keyword evidence="5" id="KW-1185">Reference proteome</keyword>
<dbReference type="GO" id="GO:0006355">
    <property type="term" value="P:regulation of DNA-templated transcription"/>
    <property type="evidence" value="ECO:0007669"/>
    <property type="project" value="InterPro"/>
</dbReference>
<reference evidence="3" key="2">
    <citation type="submission" date="2010-05" db="EMBL/GenBank/DDBJ databases">
        <title>The Genome Sequence of Magnaporthe poae strain ATCC 64411.</title>
        <authorList>
            <consortium name="The Broad Institute Genome Sequencing Platform"/>
            <consortium name="Broad Institute Genome Sequencing Center for Infectious Disease"/>
            <person name="Ma L.-J."/>
            <person name="Dead R."/>
            <person name="Young S."/>
            <person name="Zeng Q."/>
            <person name="Koehrsen M."/>
            <person name="Alvarado L."/>
            <person name="Berlin A."/>
            <person name="Chapman S.B."/>
            <person name="Chen Z."/>
            <person name="Freedman E."/>
            <person name="Gellesch M."/>
            <person name="Goldberg J."/>
            <person name="Griggs A."/>
            <person name="Gujja S."/>
            <person name="Heilman E.R."/>
            <person name="Heiman D."/>
            <person name="Hepburn T."/>
            <person name="Howarth C."/>
            <person name="Jen D."/>
            <person name="Larson L."/>
            <person name="Mehta T."/>
            <person name="Neiman D."/>
            <person name="Pearson M."/>
            <person name="Roberts A."/>
            <person name="Saif S."/>
            <person name="Shea T."/>
            <person name="Shenoy N."/>
            <person name="Sisk P."/>
            <person name="Stolte C."/>
            <person name="Sykes S."/>
            <person name="Walk T."/>
            <person name="White J."/>
            <person name="Yandava C."/>
            <person name="Haas B."/>
            <person name="Nusbaum C."/>
            <person name="Birren B."/>
        </authorList>
    </citation>
    <scope>NUCLEOTIDE SEQUENCE</scope>
    <source>
        <strain evidence="3">ATCC 64411</strain>
    </source>
</reference>
<dbReference type="EMBL" id="ADBL01000890">
    <property type="status" value="NOT_ANNOTATED_CDS"/>
    <property type="molecule type" value="Genomic_DNA"/>
</dbReference>
<evidence type="ECO:0000256" key="1">
    <source>
        <dbReference type="SAM" id="Coils"/>
    </source>
</evidence>
<sequence length="970" mass="104587">MGSDPQPQATKLSPQGHHLPRRSPSTRLSPPKKSAPAQNDGDDHGKPGSSGFLRRNSSDESHETGQSDPRAWFDRSNRNPAIDVNAMEVDSPYYQKQPASPGDEYSYDAEIPPRTVFPENRGVPSLRPTVTQSSSADEFRSVIDDLTIENKRLKEELKRYKQFGTDLMRKDRLFEIKMHGLPSKKKRELEATLRDFASTLESSTETSTRHKKNKSGSRFNKSSGGTTSKHASSSSSNSRPVDSAYASMSTGPSTVQNSHTSTSLSQRPNATQRSNTQKVQSYLEDIPEGLYPRYLSMTEKDKQKLVVRRLEQLFTGEMNGPAIGTSDRTGRQPEPAADAGKPSEMVREALIQVRKKSPRETGSSNSNGEGGSGSGGGHGASGDGSGKGGRGSPQGPTTASEQRPTRPLDLDPDRIQVPSENMDYIRHLGIVPPQLDAGAKASMENVSIDVDGWVYLNLLCNLAQLHIINVTPAFIRAAVSEKSTKFQLSPDGHKIRWRGGIDGTRFSSDSGNASSRDRSSDGGDSSDKSPGAHGQKRKFLAKDGNGSGPASHKAATRSSRSVHYKPLFVQRSSFETSGELSSSPASGAEDSNFGNTSKWDYSGSGSSPRKKRRIDGAIVYYNGMPFCTDLSGDPGDVSPTTYMNSTNRETGSPGSPPRVVRTLSGSSLPYRPLSNTQAYTKITRDAEEQASSEDDLSSNIDLSSDESEDGFAWRASAVRAELEAAPLELEACGLGGVQPDDHFLVVVITRRHRDQDAKQRETRPHAFRARSDSTTATIMNRFKSLKAASPGPTTHRPRLEPNKRIDYISTQVKTLDPVPLPAAAMFMPPFSTSSSDNADAETSESEPLDSEEPDAHASGILFLPPERPGLFRTDSNLAYPDGVEISPSDEEGEESENSADGMEIDGGKVGGPSRKQRPSKGGGGAHSVNRAERRPSLTSGSRKATGEARTQSSVATAGGAESGYDSSMEE</sequence>
<reference evidence="4" key="5">
    <citation type="submission" date="2015-06" db="UniProtKB">
        <authorList>
            <consortium name="EnsemblFungi"/>
        </authorList>
    </citation>
    <scope>IDENTIFICATION</scope>
    <source>
        <strain evidence="4">ATCC 64411</strain>
    </source>
</reference>
<dbReference type="eggNOG" id="ENOG502RXI4">
    <property type="taxonomic scope" value="Eukaryota"/>
</dbReference>
<evidence type="ECO:0000313" key="4">
    <source>
        <dbReference type="EnsemblFungi" id="MAPG_03751T0"/>
    </source>
</evidence>
<dbReference type="GO" id="GO:0005737">
    <property type="term" value="C:cytoplasm"/>
    <property type="evidence" value="ECO:0007669"/>
    <property type="project" value="InterPro"/>
</dbReference>
<feature type="region of interest" description="Disordered" evidence="2">
    <location>
        <begin position="318"/>
        <end position="415"/>
    </location>
</feature>
<feature type="region of interest" description="Disordered" evidence="2">
    <location>
        <begin position="197"/>
        <end position="284"/>
    </location>
</feature>
<reference evidence="4" key="4">
    <citation type="journal article" date="2015" name="G3 (Bethesda)">
        <title>Genome sequences of three phytopathogenic species of the Magnaporthaceae family of fungi.</title>
        <authorList>
            <person name="Okagaki L.H."/>
            <person name="Nunes C.C."/>
            <person name="Sailsbery J."/>
            <person name="Clay B."/>
            <person name="Brown D."/>
            <person name="John T."/>
            <person name="Oh Y."/>
            <person name="Young N."/>
            <person name="Fitzgerald M."/>
            <person name="Haas B.J."/>
            <person name="Zeng Q."/>
            <person name="Young S."/>
            <person name="Adiconis X."/>
            <person name="Fan L."/>
            <person name="Levin J.Z."/>
            <person name="Mitchell T.K."/>
            <person name="Okubara P.A."/>
            <person name="Farman M.L."/>
            <person name="Kohn L.M."/>
            <person name="Birren B."/>
            <person name="Ma L.-J."/>
            <person name="Dean R.A."/>
        </authorList>
    </citation>
    <scope>NUCLEOTIDE SEQUENCE</scope>
    <source>
        <strain evidence="4">ATCC 64411 / 73-15</strain>
    </source>
</reference>
<dbReference type="Proteomes" id="UP000011715">
    <property type="component" value="Unassembled WGS sequence"/>
</dbReference>
<feature type="compositionally biased region" description="Low complexity" evidence="2">
    <location>
        <begin position="22"/>
        <end position="34"/>
    </location>
</feature>
<feature type="compositionally biased region" description="Low complexity" evidence="2">
    <location>
        <begin position="221"/>
        <end position="238"/>
    </location>
</feature>